<dbReference type="Proteomes" id="UP000828048">
    <property type="component" value="Chromosome 5"/>
</dbReference>
<keyword evidence="2" id="KW-1185">Reference proteome</keyword>
<dbReference type="EMBL" id="CM037155">
    <property type="protein sequence ID" value="KAH7847288.1"/>
    <property type="molecule type" value="Genomic_DNA"/>
</dbReference>
<reference evidence="1 2" key="1">
    <citation type="journal article" date="2021" name="Hortic Res">
        <title>High-quality reference genome and annotation aids understanding of berry development for evergreen blueberry (Vaccinium darrowii).</title>
        <authorList>
            <person name="Yu J."/>
            <person name="Hulse-Kemp A.M."/>
            <person name="Babiker E."/>
            <person name="Staton M."/>
        </authorList>
    </citation>
    <scope>NUCLEOTIDE SEQUENCE [LARGE SCALE GENOMIC DNA]</scope>
    <source>
        <strain evidence="2">cv. NJ 8807/NJ 8810</strain>
        <tissue evidence="1">Young leaf</tissue>
    </source>
</reference>
<sequence length="126" mass="14651">MEQEVSSDSSVEIRDATENDLEDSEHVMEQIEDPKVGMRFTSVDEIHKYYAAYAKQKGFSIVKKSFKKGGDGEMKYLTFAYYDISKKLEHAYRSLQVDPTSISAVDPKLYSRRFRDFIGRIFIEDQ</sequence>
<comment type="caution">
    <text evidence="1">The sequence shown here is derived from an EMBL/GenBank/DDBJ whole genome shotgun (WGS) entry which is preliminary data.</text>
</comment>
<accession>A0ACB7Y2M8</accession>
<gene>
    <name evidence="1" type="ORF">Vadar_024286</name>
</gene>
<evidence type="ECO:0000313" key="1">
    <source>
        <dbReference type="EMBL" id="KAH7847288.1"/>
    </source>
</evidence>
<name>A0ACB7Y2M8_9ERIC</name>
<evidence type="ECO:0000313" key="2">
    <source>
        <dbReference type="Proteomes" id="UP000828048"/>
    </source>
</evidence>
<organism evidence="1 2">
    <name type="scientific">Vaccinium darrowii</name>
    <dbReference type="NCBI Taxonomy" id="229202"/>
    <lineage>
        <taxon>Eukaryota</taxon>
        <taxon>Viridiplantae</taxon>
        <taxon>Streptophyta</taxon>
        <taxon>Embryophyta</taxon>
        <taxon>Tracheophyta</taxon>
        <taxon>Spermatophyta</taxon>
        <taxon>Magnoliopsida</taxon>
        <taxon>eudicotyledons</taxon>
        <taxon>Gunneridae</taxon>
        <taxon>Pentapetalae</taxon>
        <taxon>asterids</taxon>
        <taxon>Ericales</taxon>
        <taxon>Ericaceae</taxon>
        <taxon>Vaccinioideae</taxon>
        <taxon>Vaccinieae</taxon>
        <taxon>Vaccinium</taxon>
    </lineage>
</organism>
<protein>
    <submittedName>
        <fullName evidence="1">Uncharacterized protein</fullName>
    </submittedName>
</protein>
<proteinExistence type="predicted"/>